<reference evidence="4 5" key="1">
    <citation type="submission" date="2023-07" db="EMBL/GenBank/DDBJ databases">
        <authorList>
            <person name="Lian W.-H."/>
        </authorList>
    </citation>
    <scope>NUCLEOTIDE SEQUENCE [LARGE SCALE GENOMIC DNA]</scope>
    <source>
        <strain evidence="4 5">SYSU DXS3180</strain>
    </source>
</reference>
<dbReference type="InterPro" id="IPR032187">
    <property type="entry name" value="SusF/SusE-like_C"/>
</dbReference>
<proteinExistence type="predicted"/>
<dbReference type="Proteomes" id="UP001560573">
    <property type="component" value="Unassembled WGS sequence"/>
</dbReference>
<dbReference type="InterPro" id="IPR025970">
    <property type="entry name" value="SusE"/>
</dbReference>
<dbReference type="PROSITE" id="PS51257">
    <property type="entry name" value="PROKAR_LIPOPROTEIN"/>
    <property type="match status" value="1"/>
</dbReference>
<name>A0ABV3ZGN6_9BACT</name>
<dbReference type="Pfam" id="PF14292">
    <property type="entry name" value="SusE"/>
    <property type="match status" value="1"/>
</dbReference>
<feature type="signal peptide" evidence="1">
    <location>
        <begin position="1"/>
        <end position="23"/>
    </location>
</feature>
<evidence type="ECO:0000259" key="2">
    <source>
        <dbReference type="Pfam" id="PF14292"/>
    </source>
</evidence>
<evidence type="ECO:0000313" key="5">
    <source>
        <dbReference type="Proteomes" id="UP001560573"/>
    </source>
</evidence>
<keyword evidence="5" id="KW-1185">Reference proteome</keyword>
<feature type="domain" description="Outer membrane protein SusF/SusE-like C-terminal" evidence="3">
    <location>
        <begin position="255"/>
        <end position="335"/>
    </location>
</feature>
<dbReference type="CDD" id="cd12956">
    <property type="entry name" value="CBM_SusE-F_like"/>
    <property type="match status" value="1"/>
</dbReference>
<dbReference type="CDD" id="cd12967">
    <property type="entry name" value="CBM_SusE-F_like_u1"/>
    <property type="match status" value="1"/>
</dbReference>
<evidence type="ECO:0000313" key="4">
    <source>
        <dbReference type="EMBL" id="MEX6689079.1"/>
    </source>
</evidence>
<dbReference type="EMBL" id="JAULBC010000005">
    <property type="protein sequence ID" value="MEX6689079.1"/>
    <property type="molecule type" value="Genomic_DNA"/>
</dbReference>
<feature type="chain" id="PRO_5045650924" evidence="1">
    <location>
        <begin position="24"/>
        <end position="346"/>
    </location>
</feature>
<accession>A0ABV3ZGN6</accession>
<keyword evidence="1" id="KW-0732">Signal</keyword>
<comment type="caution">
    <text evidence="4">The sequence shown here is derived from an EMBL/GenBank/DDBJ whole genome shotgun (WGS) entry which is preliminary data.</text>
</comment>
<evidence type="ECO:0000256" key="1">
    <source>
        <dbReference type="SAM" id="SignalP"/>
    </source>
</evidence>
<dbReference type="RefSeq" id="WP_369330487.1">
    <property type="nucleotide sequence ID" value="NZ_JAULBC010000005.1"/>
</dbReference>
<gene>
    <name evidence="4" type="ORF">QTN47_16340</name>
</gene>
<feature type="domain" description="SusE outer membrane protein" evidence="2">
    <location>
        <begin position="24"/>
        <end position="132"/>
    </location>
</feature>
<organism evidence="4 5">
    <name type="scientific">Danxiaibacter flavus</name>
    <dbReference type="NCBI Taxonomy" id="3049108"/>
    <lineage>
        <taxon>Bacteria</taxon>
        <taxon>Pseudomonadati</taxon>
        <taxon>Bacteroidota</taxon>
        <taxon>Chitinophagia</taxon>
        <taxon>Chitinophagales</taxon>
        <taxon>Chitinophagaceae</taxon>
        <taxon>Danxiaibacter</taxon>
    </lineage>
</organism>
<protein>
    <submittedName>
        <fullName evidence="4">SusE domain-containing protein</fullName>
    </submittedName>
</protein>
<sequence>MKKRLTILTLLAALVSLFGVSCKKDEVRTTANQGSAITLAASQTDFVLKKDSAANNAATFTSSASNFGYDAVVTYTLQFGKKGKNFDSAQSVGMTFANGTASATLTVDQLNSIALKLGLTAYTSDAAEARVQAKISDSYPATYSNVVDLTINSYLKESWLWMPGSYQNWSPATAPQLYSGDGKGLHSGYVNFPDANTMFKITSAADWNHTNYGTGGPGKLSTTGDNLTVPDPAYYLIEANIDDLTWKYTKTVWAIIGSAVGGWDAVNDQVMQFDAASNTWKLTLSLAAGEMKFRANKDWAINLGKGDAEGTLTNGGANLVIDAAGTYDVTLDLSNPAKFTYILKKH</sequence>
<dbReference type="Gene3D" id="2.60.40.3620">
    <property type="match status" value="2"/>
</dbReference>
<evidence type="ECO:0000259" key="3">
    <source>
        <dbReference type="Pfam" id="PF16411"/>
    </source>
</evidence>
<dbReference type="Pfam" id="PF16411">
    <property type="entry name" value="SusF_SusE"/>
    <property type="match status" value="1"/>
</dbReference>